<dbReference type="InterPro" id="IPR009120">
    <property type="entry name" value="BACE1"/>
</dbReference>
<dbReference type="InterPro" id="IPR033121">
    <property type="entry name" value="PEPTIDASE_A1"/>
</dbReference>
<evidence type="ECO:0000256" key="8">
    <source>
        <dbReference type="ARBA" id="ARBA00022989"/>
    </source>
</evidence>
<evidence type="ECO:0000256" key="3">
    <source>
        <dbReference type="ARBA" id="ARBA00022670"/>
    </source>
</evidence>
<evidence type="ECO:0000313" key="16">
    <source>
        <dbReference type="Proteomes" id="UP000007110"/>
    </source>
</evidence>
<reference evidence="15" key="2">
    <citation type="submission" date="2021-01" db="UniProtKB">
        <authorList>
            <consortium name="EnsemblMetazoa"/>
        </authorList>
    </citation>
    <scope>IDENTIFICATION</scope>
</reference>
<dbReference type="SUPFAM" id="SSF50630">
    <property type="entry name" value="Acid proteases"/>
    <property type="match status" value="1"/>
</dbReference>
<evidence type="ECO:0000256" key="12">
    <source>
        <dbReference type="RuleBase" id="RU000454"/>
    </source>
</evidence>
<evidence type="ECO:0000256" key="6">
    <source>
        <dbReference type="ARBA" id="ARBA00022750"/>
    </source>
</evidence>
<keyword evidence="7 12" id="KW-0378">Hydrolase</keyword>
<organism evidence="15 16">
    <name type="scientific">Strongylocentrotus purpuratus</name>
    <name type="common">Purple sea urchin</name>
    <dbReference type="NCBI Taxonomy" id="7668"/>
    <lineage>
        <taxon>Eukaryota</taxon>
        <taxon>Metazoa</taxon>
        <taxon>Echinodermata</taxon>
        <taxon>Eleutherozoa</taxon>
        <taxon>Echinozoa</taxon>
        <taxon>Echinoidea</taxon>
        <taxon>Euechinoidea</taxon>
        <taxon>Echinacea</taxon>
        <taxon>Camarodonta</taxon>
        <taxon>Echinidea</taxon>
        <taxon>Strongylocentrotidae</taxon>
        <taxon>Strongylocentrotus</taxon>
    </lineage>
</organism>
<proteinExistence type="inferred from homology"/>
<dbReference type="CTD" id="23621"/>
<keyword evidence="6 12" id="KW-0064">Aspartyl protease</keyword>
<comment type="subcellular location">
    <subcellularLocation>
        <location evidence="1">Membrane</location>
        <topology evidence="1">Single-pass type I membrane protein</topology>
    </subcellularLocation>
</comment>
<evidence type="ECO:0000256" key="10">
    <source>
        <dbReference type="ARBA" id="ARBA00023145"/>
    </source>
</evidence>
<dbReference type="PROSITE" id="PS00141">
    <property type="entry name" value="ASP_PROTEASE"/>
    <property type="match status" value="1"/>
</dbReference>
<dbReference type="InterPro" id="IPR009119">
    <property type="entry name" value="BACE"/>
</dbReference>
<dbReference type="InterPro" id="IPR001461">
    <property type="entry name" value="Aspartic_peptidase_A1"/>
</dbReference>
<feature type="domain" description="Peptidase A1" evidence="14">
    <location>
        <begin position="81"/>
        <end position="418"/>
    </location>
</feature>
<feature type="active site" evidence="11">
    <location>
        <position position="99"/>
    </location>
</feature>
<evidence type="ECO:0000256" key="5">
    <source>
        <dbReference type="ARBA" id="ARBA00022729"/>
    </source>
</evidence>
<dbReference type="AlphaFoldDB" id="A0A7M7SUR7"/>
<evidence type="ECO:0000256" key="13">
    <source>
        <dbReference type="SAM" id="Phobius"/>
    </source>
</evidence>
<dbReference type="PROSITE" id="PS51767">
    <property type="entry name" value="PEPTIDASE_A1"/>
    <property type="match status" value="1"/>
</dbReference>
<keyword evidence="9 13" id="KW-0472">Membrane</keyword>
<dbReference type="EnsemblMetazoa" id="XM_030977033">
    <property type="protein sequence ID" value="XP_030832893"/>
    <property type="gene ID" value="GeneID_585631"/>
</dbReference>
<feature type="active site" evidence="11">
    <location>
        <position position="302"/>
    </location>
</feature>
<dbReference type="PANTHER" id="PTHR47965:SF12">
    <property type="entry name" value="ASPARTIC PROTEINASE 3-RELATED"/>
    <property type="match status" value="1"/>
</dbReference>
<keyword evidence="8 13" id="KW-1133">Transmembrane helix</keyword>
<dbReference type="InterPro" id="IPR001969">
    <property type="entry name" value="Aspartic_peptidase_AS"/>
</dbReference>
<dbReference type="Proteomes" id="UP000007110">
    <property type="component" value="Unassembled WGS sequence"/>
</dbReference>
<dbReference type="Pfam" id="PF00026">
    <property type="entry name" value="Asp"/>
    <property type="match status" value="1"/>
</dbReference>
<keyword evidence="5" id="KW-0732">Signal</keyword>
<evidence type="ECO:0000256" key="9">
    <source>
        <dbReference type="ARBA" id="ARBA00023136"/>
    </source>
</evidence>
<dbReference type="InterPro" id="IPR021109">
    <property type="entry name" value="Peptidase_aspartic_dom_sf"/>
</dbReference>
<dbReference type="RefSeq" id="XP_030832893.1">
    <property type="nucleotide sequence ID" value="XM_030977033.1"/>
</dbReference>
<sequence length="486" mass="53223">MHFSLPTSRIVVVVPAAAICIVCVLIETCTAARSHVYTIPLRKGKETSFAETVGEPVRTNQVNVSVEEQKNNIRGRPGLGYYIEVDIGTPPQKLNVLIDTGSSNFAVAASSHNAISTYYRRNESSTYEDQGTYVKVPYTQGEWSGDLGQDLVQIASLGNQSFQANIAAITESKMFFLNDSRWQGILGLGYAEIARPDSSVEPFFDSLTSQTSIQDIFALQMCGALASTNDTNLGSSADGPVEEVIGSMNIGGLDASLYHGTMQYAPLRDEWFYEVIMTDIRVGNDSLGLDCKEYNFDKTIVDSGTTNLRLPVRVFEAITNAIKAHTTKQYLRRDYDHEDKKNCFKFAIAPSTNHAGAVIGAVIMEGFYVVFDRENKRVGFARSTCPGACEKTGTCVGNSPLITEAFNIDFDASDCGYDRSTSYDPALTITAYVLAAICLVCLIPVIVFALTHQINKRCKGRRGRGVVNHHRLDQEGLAENEPNSDP</sequence>
<dbReference type="Gene3D" id="2.40.70.10">
    <property type="entry name" value="Acid Proteases"/>
    <property type="match status" value="3"/>
</dbReference>
<keyword evidence="4 13" id="KW-0812">Transmembrane</keyword>
<dbReference type="PRINTS" id="PR00792">
    <property type="entry name" value="PEPSIN"/>
</dbReference>
<evidence type="ECO:0000256" key="4">
    <source>
        <dbReference type="ARBA" id="ARBA00022692"/>
    </source>
</evidence>
<evidence type="ECO:0000256" key="11">
    <source>
        <dbReference type="PIRSR" id="PIRSR601461-1"/>
    </source>
</evidence>
<dbReference type="PRINTS" id="PR01815">
    <property type="entry name" value="BACEFAMILY"/>
</dbReference>
<dbReference type="GeneID" id="585631"/>
<accession>A0A7M7SUR7</accession>
<evidence type="ECO:0000256" key="7">
    <source>
        <dbReference type="ARBA" id="ARBA00022801"/>
    </source>
</evidence>
<dbReference type="GO" id="GO:0004190">
    <property type="term" value="F:aspartic-type endopeptidase activity"/>
    <property type="evidence" value="ECO:0007669"/>
    <property type="project" value="UniProtKB-KW"/>
</dbReference>
<dbReference type="PANTHER" id="PTHR47965">
    <property type="entry name" value="ASPARTYL PROTEASE-RELATED"/>
    <property type="match status" value="1"/>
</dbReference>
<keyword evidence="3 12" id="KW-0645">Protease</keyword>
<reference evidence="16" key="1">
    <citation type="submission" date="2015-02" db="EMBL/GenBank/DDBJ databases">
        <title>Genome sequencing for Strongylocentrotus purpuratus.</title>
        <authorList>
            <person name="Murali S."/>
            <person name="Liu Y."/>
            <person name="Vee V."/>
            <person name="English A."/>
            <person name="Wang M."/>
            <person name="Skinner E."/>
            <person name="Han Y."/>
            <person name="Muzny D.M."/>
            <person name="Worley K.C."/>
            <person name="Gibbs R.A."/>
        </authorList>
    </citation>
    <scope>NUCLEOTIDE SEQUENCE</scope>
</reference>
<feature type="transmembrane region" description="Helical" evidence="13">
    <location>
        <begin position="429"/>
        <end position="451"/>
    </location>
</feature>
<evidence type="ECO:0000259" key="14">
    <source>
        <dbReference type="PROSITE" id="PS51767"/>
    </source>
</evidence>
<protein>
    <recommendedName>
        <fullName evidence="14">Peptidase A1 domain-containing protein</fullName>
    </recommendedName>
</protein>
<dbReference type="GO" id="GO:0016020">
    <property type="term" value="C:membrane"/>
    <property type="evidence" value="ECO:0007669"/>
    <property type="project" value="UniProtKB-SubCell"/>
</dbReference>
<evidence type="ECO:0000313" key="15">
    <source>
        <dbReference type="EnsemblMetazoa" id="XP_030832893"/>
    </source>
</evidence>
<dbReference type="PRINTS" id="PR01816">
    <property type="entry name" value="BACE1"/>
</dbReference>
<evidence type="ECO:0000256" key="2">
    <source>
        <dbReference type="ARBA" id="ARBA00007447"/>
    </source>
</evidence>
<keyword evidence="10" id="KW-0865">Zymogen</keyword>
<comment type="similarity">
    <text evidence="2 12">Belongs to the peptidase A1 family.</text>
</comment>
<dbReference type="FunFam" id="2.40.70.10:FF:000007">
    <property type="entry name" value="Beta-secretase 1"/>
    <property type="match status" value="1"/>
</dbReference>
<dbReference type="GO" id="GO:0006508">
    <property type="term" value="P:proteolysis"/>
    <property type="evidence" value="ECO:0007669"/>
    <property type="project" value="UniProtKB-KW"/>
</dbReference>
<keyword evidence="16" id="KW-1185">Reference proteome</keyword>
<name>A0A7M7SUR7_STRPU</name>
<evidence type="ECO:0000256" key="1">
    <source>
        <dbReference type="ARBA" id="ARBA00004479"/>
    </source>
</evidence>